<gene>
    <name evidence="2" type="ORF">CYMTET_55666</name>
</gene>
<keyword evidence="3" id="KW-1185">Reference proteome</keyword>
<dbReference type="AlphaFoldDB" id="A0AAE0BDN7"/>
<evidence type="ECO:0000256" key="1">
    <source>
        <dbReference type="SAM" id="Phobius"/>
    </source>
</evidence>
<feature type="transmembrane region" description="Helical" evidence="1">
    <location>
        <begin position="247"/>
        <end position="264"/>
    </location>
</feature>
<protein>
    <submittedName>
        <fullName evidence="2">Uncharacterized protein</fullName>
    </submittedName>
</protein>
<evidence type="ECO:0000313" key="2">
    <source>
        <dbReference type="EMBL" id="KAK3234075.1"/>
    </source>
</evidence>
<evidence type="ECO:0000313" key="3">
    <source>
        <dbReference type="Proteomes" id="UP001190700"/>
    </source>
</evidence>
<organism evidence="2 3">
    <name type="scientific">Cymbomonas tetramitiformis</name>
    <dbReference type="NCBI Taxonomy" id="36881"/>
    <lineage>
        <taxon>Eukaryota</taxon>
        <taxon>Viridiplantae</taxon>
        <taxon>Chlorophyta</taxon>
        <taxon>Pyramimonadophyceae</taxon>
        <taxon>Pyramimonadales</taxon>
        <taxon>Pyramimonadaceae</taxon>
        <taxon>Cymbomonas</taxon>
    </lineage>
</organism>
<keyword evidence="1" id="KW-1133">Transmembrane helix</keyword>
<sequence>MEQRLVRENRAENWTPTAATRKAQLWESLDPVFYAAVKVKFPRLQDLSHVSLAELSDLFSSIYVSWQQYSGGTAGTAAAAGVPGGDVSDTHDIFARLLVRLDKIEAFIKTQRLGGTVFQAAAEDGAAAFAAAVELHGAPAVVRAGAAAGGVDISAYGFSTDDPGASGDDGIDVHEELRDLRQQIGAALSMGQVSVPHAHSPSFAGGSVVGIAAAGVAHPVPPTDRRSRAHMFTSNTDTGSGERGNILVVRVVGVAVAVAAIGLIDGGQHVNVRLGVGRAPP</sequence>
<dbReference type="EMBL" id="LGRX02035563">
    <property type="protein sequence ID" value="KAK3234075.1"/>
    <property type="molecule type" value="Genomic_DNA"/>
</dbReference>
<reference evidence="2 3" key="1">
    <citation type="journal article" date="2015" name="Genome Biol. Evol.">
        <title>Comparative Genomics of a Bacterivorous Green Alga Reveals Evolutionary Causalities and Consequences of Phago-Mixotrophic Mode of Nutrition.</title>
        <authorList>
            <person name="Burns J.A."/>
            <person name="Paasch A."/>
            <person name="Narechania A."/>
            <person name="Kim E."/>
        </authorList>
    </citation>
    <scope>NUCLEOTIDE SEQUENCE [LARGE SCALE GENOMIC DNA]</scope>
    <source>
        <strain evidence="2 3">PLY_AMNH</strain>
    </source>
</reference>
<name>A0AAE0BDN7_9CHLO</name>
<keyword evidence="1" id="KW-0472">Membrane</keyword>
<accession>A0AAE0BDN7</accession>
<comment type="caution">
    <text evidence="2">The sequence shown here is derived from an EMBL/GenBank/DDBJ whole genome shotgun (WGS) entry which is preliminary data.</text>
</comment>
<proteinExistence type="predicted"/>
<keyword evidence="1" id="KW-0812">Transmembrane</keyword>
<dbReference type="Proteomes" id="UP001190700">
    <property type="component" value="Unassembled WGS sequence"/>
</dbReference>